<dbReference type="InterPro" id="IPR002716">
    <property type="entry name" value="PIN_dom"/>
</dbReference>
<feature type="compositionally biased region" description="Basic and acidic residues" evidence="9">
    <location>
        <begin position="13"/>
        <end position="22"/>
    </location>
</feature>
<evidence type="ECO:0000313" key="12">
    <source>
        <dbReference type="Proteomes" id="UP000476332"/>
    </source>
</evidence>
<dbReference type="GO" id="GO:0016787">
    <property type="term" value="F:hydrolase activity"/>
    <property type="evidence" value="ECO:0007669"/>
    <property type="project" value="UniProtKB-KW"/>
</dbReference>
<comment type="cofactor">
    <cofactor evidence="1 8">
        <name>Mg(2+)</name>
        <dbReference type="ChEBI" id="CHEBI:18420"/>
    </cofactor>
</comment>
<feature type="domain" description="PIN" evidence="10">
    <location>
        <begin position="2"/>
        <end position="125"/>
    </location>
</feature>
<proteinExistence type="inferred from homology"/>
<protein>
    <recommendedName>
        <fullName evidence="8">Ribonuclease VapC</fullName>
        <shortName evidence="8">RNase VapC</shortName>
        <ecNumber evidence="8">3.1.-.-</ecNumber>
    </recommendedName>
    <alternativeName>
        <fullName evidence="8">Toxin VapC</fullName>
    </alternativeName>
</protein>
<dbReference type="AlphaFoldDB" id="A0A6L9MH56"/>
<evidence type="ECO:0000256" key="3">
    <source>
        <dbReference type="ARBA" id="ARBA00022722"/>
    </source>
</evidence>
<keyword evidence="3 8" id="KW-0540">Nuclease</keyword>
<evidence type="ECO:0000256" key="4">
    <source>
        <dbReference type="ARBA" id="ARBA00022723"/>
    </source>
</evidence>
<accession>A0A6L9MH56</accession>
<dbReference type="HAMAP" id="MF_00265">
    <property type="entry name" value="VapC_Nob1"/>
    <property type="match status" value="1"/>
</dbReference>
<dbReference type="InterPro" id="IPR029060">
    <property type="entry name" value="PIN-like_dom_sf"/>
</dbReference>
<evidence type="ECO:0000256" key="6">
    <source>
        <dbReference type="ARBA" id="ARBA00022842"/>
    </source>
</evidence>
<dbReference type="GO" id="GO:0004540">
    <property type="term" value="F:RNA nuclease activity"/>
    <property type="evidence" value="ECO:0007669"/>
    <property type="project" value="InterPro"/>
</dbReference>
<evidence type="ECO:0000259" key="10">
    <source>
        <dbReference type="Pfam" id="PF01850"/>
    </source>
</evidence>
<evidence type="ECO:0000256" key="2">
    <source>
        <dbReference type="ARBA" id="ARBA00022649"/>
    </source>
</evidence>
<dbReference type="InterPro" id="IPR022907">
    <property type="entry name" value="VapC_family"/>
</dbReference>
<feature type="binding site" evidence="8">
    <location>
        <position position="105"/>
    </location>
    <ligand>
        <name>Mg(2+)</name>
        <dbReference type="ChEBI" id="CHEBI:18420"/>
    </ligand>
</feature>
<keyword evidence="12" id="KW-1185">Reference proteome</keyword>
<keyword evidence="4 8" id="KW-0479">Metal-binding</keyword>
<evidence type="ECO:0000256" key="1">
    <source>
        <dbReference type="ARBA" id="ARBA00001946"/>
    </source>
</evidence>
<dbReference type="PANTHER" id="PTHR33653:SF1">
    <property type="entry name" value="RIBONUCLEASE VAPC2"/>
    <property type="match status" value="1"/>
</dbReference>
<keyword evidence="2 8" id="KW-1277">Toxin-antitoxin system</keyword>
<comment type="caution">
    <text evidence="11">The sequence shown here is derived from an EMBL/GenBank/DDBJ whole genome shotgun (WGS) entry which is preliminary data.</text>
</comment>
<evidence type="ECO:0000256" key="9">
    <source>
        <dbReference type="SAM" id="MobiDB-lite"/>
    </source>
</evidence>
<comment type="function">
    <text evidence="8">Toxic component of a toxin-antitoxin (TA) system. An RNase.</text>
</comment>
<dbReference type="SUPFAM" id="SSF88723">
    <property type="entry name" value="PIN domain-like"/>
    <property type="match status" value="1"/>
</dbReference>
<name>A0A6L9MH56_9HYPH</name>
<dbReference type="GO" id="GO:0000287">
    <property type="term" value="F:magnesium ion binding"/>
    <property type="evidence" value="ECO:0007669"/>
    <property type="project" value="UniProtKB-UniRule"/>
</dbReference>
<evidence type="ECO:0000313" key="11">
    <source>
        <dbReference type="EMBL" id="NDV87193.1"/>
    </source>
</evidence>
<dbReference type="Gene3D" id="3.40.50.1010">
    <property type="entry name" value="5'-nuclease"/>
    <property type="match status" value="1"/>
</dbReference>
<gene>
    <name evidence="8" type="primary">vapC</name>
    <name evidence="11" type="ORF">GTW51_10820</name>
</gene>
<evidence type="ECO:0000256" key="5">
    <source>
        <dbReference type="ARBA" id="ARBA00022801"/>
    </source>
</evidence>
<reference evidence="11 12" key="1">
    <citation type="submission" date="2020-01" db="EMBL/GenBank/DDBJ databases">
        <title>Genomes of bacteria type strains.</title>
        <authorList>
            <person name="Chen J."/>
            <person name="Zhu S."/>
            <person name="Chen J."/>
        </authorList>
    </citation>
    <scope>NUCLEOTIDE SEQUENCE [LARGE SCALE GENOMIC DNA]</scope>
    <source>
        <strain evidence="11 12">KCTC 52919</strain>
    </source>
</reference>
<dbReference type="EMBL" id="JAAAMJ010000006">
    <property type="protein sequence ID" value="NDV87193.1"/>
    <property type="molecule type" value="Genomic_DNA"/>
</dbReference>
<dbReference type="PANTHER" id="PTHR33653">
    <property type="entry name" value="RIBONUCLEASE VAPC2"/>
    <property type="match status" value="1"/>
</dbReference>
<keyword evidence="8" id="KW-0800">Toxin</keyword>
<comment type="similarity">
    <text evidence="7 8">Belongs to the PINc/VapC protein family.</text>
</comment>
<evidence type="ECO:0000256" key="7">
    <source>
        <dbReference type="ARBA" id="ARBA00038093"/>
    </source>
</evidence>
<sequence>MDTSTLSLLSPGRRPDLPEGAGDKLRAHASRLYLSTITLAEIRQGICKLRRNHATAKADAIEEWTLGFRAAYGDRVLPFGVEAAEAAGEISDAATAMGRHPGFPDVAIAGTARAHDLAVLTENVRHFEPLGVPVYNLAGMP</sequence>
<evidence type="ECO:0000256" key="8">
    <source>
        <dbReference type="HAMAP-Rule" id="MF_00265"/>
    </source>
</evidence>
<dbReference type="Pfam" id="PF01850">
    <property type="entry name" value="PIN"/>
    <property type="match status" value="1"/>
</dbReference>
<dbReference type="Proteomes" id="UP000476332">
    <property type="component" value="Unassembled WGS sequence"/>
</dbReference>
<keyword evidence="5 8" id="KW-0378">Hydrolase</keyword>
<dbReference type="InterPro" id="IPR050556">
    <property type="entry name" value="Type_II_TA_system_RNase"/>
</dbReference>
<dbReference type="EC" id="3.1.-.-" evidence="8"/>
<feature type="region of interest" description="Disordered" evidence="9">
    <location>
        <begin position="1"/>
        <end position="22"/>
    </location>
</feature>
<dbReference type="GO" id="GO:0090729">
    <property type="term" value="F:toxin activity"/>
    <property type="evidence" value="ECO:0007669"/>
    <property type="project" value="UniProtKB-KW"/>
</dbReference>
<keyword evidence="6 8" id="KW-0460">Magnesium</keyword>
<feature type="binding site" evidence="8">
    <location>
        <position position="2"/>
    </location>
    <ligand>
        <name>Mg(2+)</name>
        <dbReference type="ChEBI" id="CHEBI:18420"/>
    </ligand>
</feature>
<organism evidence="11 12">
    <name type="scientific">Aurantimonas aggregata</name>
    <dbReference type="NCBI Taxonomy" id="2047720"/>
    <lineage>
        <taxon>Bacteria</taxon>
        <taxon>Pseudomonadati</taxon>
        <taxon>Pseudomonadota</taxon>
        <taxon>Alphaproteobacteria</taxon>
        <taxon>Hyphomicrobiales</taxon>
        <taxon>Aurantimonadaceae</taxon>
        <taxon>Aurantimonas</taxon>
    </lineage>
</organism>